<protein>
    <submittedName>
        <fullName evidence="1">Uncharacterized protein</fullName>
    </submittedName>
</protein>
<organism evidence="1 2">
    <name type="scientific">Choanephora cucurbitarum</name>
    <dbReference type="NCBI Taxonomy" id="101091"/>
    <lineage>
        <taxon>Eukaryota</taxon>
        <taxon>Fungi</taxon>
        <taxon>Fungi incertae sedis</taxon>
        <taxon>Mucoromycota</taxon>
        <taxon>Mucoromycotina</taxon>
        <taxon>Mucoromycetes</taxon>
        <taxon>Mucorales</taxon>
        <taxon>Mucorineae</taxon>
        <taxon>Choanephoraceae</taxon>
        <taxon>Choanephoroideae</taxon>
        <taxon>Choanephora</taxon>
    </lineage>
</organism>
<accession>A0A1C7N946</accession>
<sequence length="73" mass="8488">MMKEKKTQKYHKADQIIDFDGTYPYSRDDIERSCPEPKSGRWSLPVKMRILSQNKLQLPTKFLSSSPTTAIEP</sequence>
<dbReference type="EMBL" id="LUGH01000379">
    <property type="protein sequence ID" value="OBZ85610.1"/>
    <property type="molecule type" value="Genomic_DNA"/>
</dbReference>
<keyword evidence="2" id="KW-1185">Reference proteome</keyword>
<dbReference type="Proteomes" id="UP000093000">
    <property type="component" value="Unassembled WGS sequence"/>
</dbReference>
<dbReference type="InParanoid" id="A0A1C7N946"/>
<gene>
    <name evidence="1" type="ORF">A0J61_06341</name>
</gene>
<reference evidence="1 2" key="1">
    <citation type="submission" date="2016-03" db="EMBL/GenBank/DDBJ databases">
        <title>Choanephora cucurbitarum.</title>
        <authorList>
            <person name="Min B."/>
            <person name="Park H."/>
            <person name="Park J.-H."/>
            <person name="Shin H.-D."/>
            <person name="Choi I.-G."/>
        </authorList>
    </citation>
    <scope>NUCLEOTIDE SEQUENCE [LARGE SCALE GENOMIC DNA]</scope>
    <source>
        <strain evidence="1 2">KUS-F28377</strain>
    </source>
</reference>
<evidence type="ECO:0000313" key="1">
    <source>
        <dbReference type="EMBL" id="OBZ85610.1"/>
    </source>
</evidence>
<name>A0A1C7N946_9FUNG</name>
<comment type="caution">
    <text evidence="1">The sequence shown here is derived from an EMBL/GenBank/DDBJ whole genome shotgun (WGS) entry which is preliminary data.</text>
</comment>
<proteinExistence type="predicted"/>
<evidence type="ECO:0000313" key="2">
    <source>
        <dbReference type="Proteomes" id="UP000093000"/>
    </source>
</evidence>
<dbReference type="AlphaFoldDB" id="A0A1C7N946"/>